<evidence type="ECO:0000313" key="8">
    <source>
        <dbReference type="EMBL" id="CAD8244618.1"/>
    </source>
</evidence>
<dbReference type="GO" id="GO:0006520">
    <property type="term" value="P:amino acid metabolic process"/>
    <property type="evidence" value="ECO:0007669"/>
    <property type="project" value="InterPro"/>
</dbReference>
<evidence type="ECO:0000256" key="4">
    <source>
        <dbReference type="ARBA" id="ARBA00022679"/>
    </source>
</evidence>
<dbReference type="SUPFAM" id="SSF53383">
    <property type="entry name" value="PLP-dependent transferases"/>
    <property type="match status" value="1"/>
</dbReference>
<accession>A0A7R9TTA5</accession>
<evidence type="ECO:0000256" key="6">
    <source>
        <dbReference type="SAM" id="MobiDB-lite"/>
    </source>
</evidence>
<evidence type="ECO:0000256" key="2">
    <source>
        <dbReference type="ARBA" id="ARBA00007441"/>
    </source>
</evidence>
<dbReference type="CDD" id="cd00609">
    <property type="entry name" value="AAT_like"/>
    <property type="match status" value="1"/>
</dbReference>
<dbReference type="Pfam" id="PF00155">
    <property type="entry name" value="Aminotran_1_2"/>
    <property type="match status" value="1"/>
</dbReference>
<dbReference type="AlphaFoldDB" id="A0A7R9TTA5"/>
<feature type="domain" description="Aminotransferase class I/classII large" evidence="7">
    <location>
        <begin position="49"/>
        <end position="422"/>
    </location>
</feature>
<feature type="compositionally biased region" description="Gly residues" evidence="6">
    <location>
        <begin position="189"/>
        <end position="198"/>
    </location>
</feature>
<comment type="similarity">
    <text evidence="2">Belongs to the class-I pyridoxal-phosphate-dependent aminotransferase family.</text>
</comment>
<dbReference type="InterPro" id="IPR015421">
    <property type="entry name" value="PyrdxlP-dep_Trfase_major"/>
</dbReference>
<dbReference type="InterPro" id="IPR015424">
    <property type="entry name" value="PyrdxlP-dep_Trfase"/>
</dbReference>
<dbReference type="InterPro" id="IPR004839">
    <property type="entry name" value="Aminotransferase_I/II_large"/>
</dbReference>
<keyword evidence="3" id="KW-0032">Aminotransferase</keyword>
<protein>
    <recommendedName>
        <fullName evidence="7">Aminotransferase class I/classII large domain-containing protein</fullName>
    </recommendedName>
</protein>
<dbReference type="GO" id="GO:0030170">
    <property type="term" value="F:pyridoxal phosphate binding"/>
    <property type="evidence" value="ECO:0007669"/>
    <property type="project" value="InterPro"/>
</dbReference>
<sequence length="434" mass="46612">MASPACDDRLVASLRGASTPPFRVMEVIKAAHDMTVSGADLAVGGIKHLEVGQPSTGAPLLALDAARDSLDACARGETTLGYTVAEGVDPLRERIARHYRDRYGVEDVDADAVVVTTGSSAAFILSFVAAFDPGDRVAIASPGYPCYRNILEALGCEVVSIPVDASTDYQPTPALLNAFLAAEEDDDGGGGGGGGGGPKPKPKPIRGLIVASPSNPTGTVLTRAQLFALHEWCHERGAWFVSDEIYHQIEYGEDRATTALETPNGPRDCAIVINSFSKYHCMTGWRVGWCVVPPRLRDAMRALQQNLFINAPTIAQHAATAAFDCDDELVKHVDRYRVNREILLRGLPKAGFAKLSSAGGAYYIYADVSDMTEDSVGLCKRILETTGVACVPGVDFDRERGLKFVRFSFCDSTETVTEAVRVLIEKVDEWRVGG</sequence>
<evidence type="ECO:0000256" key="5">
    <source>
        <dbReference type="ARBA" id="ARBA00022898"/>
    </source>
</evidence>
<evidence type="ECO:0000256" key="3">
    <source>
        <dbReference type="ARBA" id="ARBA00022576"/>
    </source>
</evidence>
<organism evidence="8">
    <name type="scientific">Micromonas pusilla</name>
    <name type="common">Picoplanktonic green alga</name>
    <name type="synonym">Chromulina pusilla</name>
    <dbReference type="NCBI Taxonomy" id="38833"/>
    <lineage>
        <taxon>Eukaryota</taxon>
        <taxon>Viridiplantae</taxon>
        <taxon>Chlorophyta</taxon>
        <taxon>Mamiellophyceae</taxon>
        <taxon>Mamiellales</taxon>
        <taxon>Mamiellaceae</taxon>
        <taxon>Micromonas</taxon>
    </lineage>
</organism>
<name>A0A7R9TTA5_MICPS</name>
<keyword evidence="5" id="KW-0663">Pyridoxal phosphate</keyword>
<dbReference type="PANTHER" id="PTHR46383:SF2">
    <property type="entry name" value="AMINOTRANSFERASE"/>
    <property type="match status" value="1"/>
</dbReference>
<dbReference type="PANTHER" id="PTHR46383">
    <property type="entry name" value="ASPARTATE AMINOTRANSFERASE"/>
    <property type="match status" value="1"/>
</dbReference>
<dbReference type="Gene3D" id="3.40.640.10">
    <property type="entry name" value="Type I PLP-dependent aspartate aminotransferase-like (Major domain)"/>
    <property type="match status" value="1"/>
</dbReference>
<evidence type="ECO:0000259" key="7">
    <source>
        <dbReference type="Pfam" id="PF00155"/>
    </source>
</evidence>
<evidence type="ECO:0000256" key="1">
    <source>
        <dbReference type="ARBA" id="ARBA00001933"/>
    </source>
</evidence>
<dbReference type="EMBL" id="HBDY01012294">
    <property type="protein sequence ID" value="CAD8244618.1"/>
    <property type="molecule type" value="Transcribed_RNA"/>
</dbReference>
<reference evidence="8" key="1">
    <citation type="submission" date="2021-01" db="EMBL/GenBank/DDBJ databases">
        <authorList>
            <person name="Corre E."/>
            <person name="Pelletier E."/>
            <person name="Niang G."/>
            <person name="Scheremetjew M."/>
            <person name="Finn R."/>
            <person name="Kale V."/>
            <person name="Holt S."/>
            <person name="Cochrane G."/>
            <person name="Meng A."/>
            <person name="Brown T."/>
            <person name="Cohen L."/>
        </authorList>
    </citation>
    <scope>NUCLEOTIDE SEQUENCE</scope>
    <source>
        <strain evidence="8">RCC1614</strain>
    </source>
</reference>
<proteinExistence type="inferred from homology"/>
<dbReference type="InterPro" id="IPR050596">
    <property type="entry name" value="AspAT/PAT-like"/>
</dbReference>
<feature type="region of interest" description="Disordered" evidence="6">
    <location>
        <begin position="186"/>
        <end position="205"/>
    </location>
</feature>
<dbReference type="GO" id="GO:0008483">
    <property type="term" value="F:transaminase activity"/>
    <property type="evidence" value="ECO:0007669"/>
    <property type="project" value="UniProtKB-KW"/>
</dbReference>
<keyword evidence="4" id="KW-0808">Transferase</keyword>
<gene>
    <name evidence="8" type="ORF">MPUS1402_LOCUS9313</name>
</gene>
<comment type="cofactor">
    <cofactor evidence="1">
        <name>pyridoxal 5'-phosphate</name>
        <dbReference type="ChEBI" id="CHEBI:597326"/>
    </cofactor>
</comment>